<dbReference type="CDD" id="cd10845">
    <property type="entry name" value="DSRM_RNAse_III_family"/>
    <property type="match status" value="1"/>
</dbReference>
<dbReference type="Gene3D" id="3.30.160.20">
    <property type="match status" value="1"/>
</dbReference>
<reference evidence="3" key="1">
    <citation type="journal article" date="2014" name="Front. Microbiol.">
        <title>High frequency of phylogenetically diverse reductive dehalogenase-homologous genes in deep subseafloor sedimentary metagenomes.</title>
        <authorList>
            <person name="Kawai M."/>
            <person name="Futagami T."/>
            <person name="Toyoda A."/>
            <person name="Takaki Y."/>
            <person name="Nishi S."/>
            <person name="Hori S."/>
            <person name="Arai W."/>
            <person name="Tsubouchi T."/>
            <person name="Morono Y."/>
            <person name="Uchiyama I."/>
            <person name="Ito T."/>
            <person name="Fujiyama A."/>
            <person name="Inagaki F."/>
            <person name="Takami H."/>
        </authorList>
    </citation>
    <scope>NUCLEOTIDE SEQUENCE</scope>
    <source>
        <strain evidence="3">Expedition CK06-06</strain>
    </source>
</reference>
<feature type="domain" description="DRBM" evidence="2">
    <location>
        <begin position="1"/>
        <end position="41"/>
    </location>
</feature>
<dbReference type="InterPro" id="IPR014720">
    <property type="entry name" value="dsRBD_dom"/>
</dbReference>
<sequence length="45" mass="4822">HDKRFTVEVIAGDTVLGRGSGKSKKMAETEAARSALEQLSGNFTQ</sequence>
<proteinExistence type="predicted"/>
<dbReference type="PROSITE" id="PS50137">
    <property type="entry name" value="DS_RBD"/>
    <property type="match status" value="1"/>
</dbReference>
<dbReference type="SUPFAM" id="SSF54768">
    <property type="entry name" value="dsRNA-binding domain-like"/>
    <property type="match status" value="1"/>
</dbReference>
<comment type="caution">
    <text evidence="3">The sequence shown here is derived from an EMBL/GenBank/DDBJ whole genome shotgun (WGS) entry which is preliminary data.</text>
</comment>
<evidence type="ECO:0000259" key="2">
    <source>
        <dbReference type="PROSITE" id="PS50137"/>
    </source>
</evidence>
<name>X1JXX8_9ZZZZ</name>
<dbReference type="AlphaFoldDB" id="X1JXX8"/>
<dbReference type="EMBL" id="BARV01001677">
    <property type="protein sequence ID" value="GAH98982.1"/>
    <property type="molecule type" value="Genomic_DNA"/>
</dbReference>
<evidence type="ECO:0000313" key="3">
    <source>
        <dbReference type="EMBL" id="GAH98982.1"/>
    </source>
</evidence>
<evidence type="ECO:0000256" key="1">
    <source>
        <dbReference type="SAM" id="MobiDB-lite"/>
    </source>
</evidence>
<protein>
    <recommendedName>
        <fullName evidence="2">DRBM domain-containing protein</fullName>
    </recommendedName>
</protein>
<dbReference type="Pfam" id="PF00035">
    <property type="entry name" value="dsrm"/>
    <property type="match status" value="1"/>
</dbReference>
<feature type="region of interest" description="Disordered" evidence="1">
    <location>
        <begin position="17"/>
        <end position="45"/>
    </location>
</feature>
<gene>
    <name evidence="3" type="ORF">S06H3_04712</name>
</gene>
<organism evidence="3">
    <name type="scientific">marine sediment metagenome</name>
    <dbReference type="NCBI Taxonomy" id="412755"/>
    <lineage>
        <taxon>unclassified sequences</taxon>
        <taxon>metagenomes</taxon>
        <taxon>ecological metagenomes</taxon>
    </lineage>
</organism>
<feature type="non-terminal residue" evidence="3">
    <location>
        <position position="1"/>
    </location>
</feature>
<accession>X1JXX8</accession>